<evidence type="ECO:0000313" key="4">
    <source>
        <dbReference type="Proteomes" id="UP000016935"/>
    </source>
</evidence>
<reference evidence="3 4" key="1">
    <citation type="journal article" date="2012" name="PLoS Pathog.">
        <title>Diverse lifestyles and strategies of plant pathogenesis encoded in the genomes of eighteen Dothideomycetes fungi.</title>
        <authorList>
            <person name="Ohm R.A."/>
            <person name="Feau N."/>
            <person name="Henrissat B."/>
            <person name="Schoch C.L."/>
            <person name="Horwitz B.A."/>
            <person name="Barry K.W."/>
            <person name="Condon B.J."/>
            <person name="Copeland A.C."/>
            <person name="Dhillon B."/>
            <person name="Glaser F."/>
            <person name="Hesse C.N."/>
            <person name="Kosti I."/>
            <person name="LaButti K."/>
            <person name="Lindquist E.A."/>
            <person name="Lucas S."/>
            <person name="Salamov A.A."/>
            <person name="Bradshaw R.E."/>
            <person name="Ciuffetti L."/>
            <person name="Hamelin R.C."/>
            <person name="Kema G.H.J."/>
            <person name="Lawrence C."/>
            <person name="Scott J.A."/>
            <person name="Spatafora J.W."/>
            <person name="Turgeon B.G."/>
            <person name="de Wit P.J.G.M."/>
            <person name="Zhong S."/>
            <person name="Goodwin S.B."/>
            <person name="Grigoriev I.V."/>
        </authorList>
    </citation>
    <scope>NUCLEOTIDE SEQUENCE [LARGE SCALE GENOMIC DNA]</scope>
    <source>
        <strain evidence="4">28A</strain>
    </source>
</reference>
<dbReference type="PANTHER" id="PTHR42085">
    <property type="entry name" value="F-BOX DOMAIN-CONTAINING PROTEIN"/>
    <property type="match status" value="1"/>
</dbReference>
<feature type="region of interest" description="Disordered" evidence="1">
    <location>
        <begin position="187"/>
        <end position="216"/>
    </location>
</feature>
<reference evidence="3 4" key="2">
    <citation type="journal article" date="2013" name="PLoS Genet.">
        <title>Comparative genome structure, secondary metabolite, and effector coding capacity across Cochliobolus pathogens.</title>
        <authorList>
            <person name="Condon B.J."/>
            <person name="Leng Y."/>
            <person name="Wu D."/>
            <person name="Bushley K.E."/>
            <person name="Ohm R.A."/>
            <person name="Otillar R."/>
            <person name="Martin J."/>
            <person name="Schackwitz W."/>
            <person name="Grimwood J."/>
            <person name="MohdZainudin N."/>
            <person name="Xue C."/>
            <person name="Wang R."/>
            <person name="Manning V.A."/>
            <person name="Dhillon B."/>
            <person name="Tu Z.J."/>
            <person name="Steffenson B.J."/>
            <person name="Salamov A."/>
            <person name="Sun H."/>
            <person name="Lowry S."/>
            <person name="LaButti K."/>
            <person name="Han J."/>
            <person name="Copeland A."/>
            <person name="Lindquist E."/>
            <person name="Barry K."/>
            <person name="Schmutz J."/>
            <person name="Baker S.E."/>
            <person name="Ciuffetti L.M."/>
            <person name="Grigoriev I.V."/>
            <person name="Zhong S."/>
            <person name="Turgeon B.G."/>
        </authorList>
    </citation>
    <scope>NUCLEOTIDE SEQUENCE [LARGE SCALE GENOMIC DNA]</scope>
    <source>
        <strain evidence="4">28A</strain>
    </source>
</reference>
<sequence length="425" mass="46429">MHATSARPDPSFSLLLSLPRELRDRIYAYALVSKAPFWWPGTSPQSPPTDRRNAGVALLRTSKRVYNEAVDILYAHNKFLFTHPSDCNIFRVVAAPASLNITSLYFRIKEKDLKLWTAYLGSKHDDRSLKSDFPKLKNLWVFLKCGAMGLPVAFAALQPGPAAAAAAPPPIGHHLHALHHQIQMAQGANNAGAQAAAAGGAHAHPGGNQLPPPPPPAPAMPFLQFAQGALGLGAHHGQHHHHHPQVTPHFLTPQHPHAHMHPQTNPPHPPLFHAVHHFGSAPDPQALSALPPTHSHETHAVYAAFLRFERELGVESLCLNLSDVLRPSPSSALDLESSASSSGSTGAERFAGPFLTKPQTEARIICILRIPRPDLERLVALYPDELSVDARTQDARTRFRKLHGLDVSLELNGYPALDHDHEERD</sequence>
<feature type="region of interest" description="Disordered" evidence="1">
    <location>
        <begin position="252"/>
        <end position="273"/>
    </location>
</feature>
<dbReference type="EMBL" id="KB908703">
    <property type="protein sequence ID" value="EOA85459.1"/>
    <property type="molecule type" value="Genomic_DNA"/>
</dbReference>
<dbReference type="eggNOG" id="ENOG502SPEE">
    <property type="taxonomic scope" value="Eukaryota"/>
</dbReference>
<dbReference type="InterPro" id="IPR056632">
    <property type="entry name" value="DUF7730"/>
</dbReference>
<dbReference type="InterPro" id="IPR038883">
    <property type="entry name" value="AN11006-like"/>
</dbReference>
<keyword evidence="4" id="KW-1185">Reference proteome</keyword>
<dbReference type="HOGENOM" id="CLU_039954_0_0_1"/>
<feature type="compositionally biased region" description="Low complexity" evidence="1">
    <location>
        <begin position="329"/>
        <end position="348"/>
    </location>
</feature>
<dbReference type="Pfam" id="PF24864">
    <property type="entry name" value="DUF7730"/>
    <property type="match status" value="1"/>
</dbReference>
<evidence type="ECO:0000259" key="2">
    <source>
        <dbReference type="Pfam" id="PF24864"/>
    </source>
</evidence>
<dbReference type="AlphaFoldDB" id="R0K7F2"/>
<organism evidence="3 4">
    <name type="scientific">Exserohilum turcicum (strain 28A)</name>
    <name type="common">Northern leaf blight fungus</name>
    <name type="synonym">Setosphaeria turcica</name>
    <dbReference type="NCBI Taxonomy" id="671987"/>
    <lineage>
        <taxon>Eukaryota</taxon>
        <taxon>Fungi</taxon>
        <taxon>Dikarya</taxon>
        <taxon>Ascomycota</taxon>
        <taxon>Pezizomycotina</taxon>
        <taxon>Dothideomycetes</taxon>
        <taxon>Pleosporomycetidae</taxon>
        <taxon>Pleosporales</taxon>
        <taxon>Pleosporineae</taxon>
        <taxon>Pleosporaceae</taxon>
        <taxon>Exserohilum</taxon>
    </lineage>
</organism>
<dbReference type="GeneID" id="19405803"/>
<gene>
    <name evidence="3" type="ORF">SETTUDRAFT_89945</name>
</gene>
<dbReference type="PANTHER" id="PTHR42085:SF1">
    <property type="entry name" value="F-BOX DOMAIN-CONTAINING PROTEIN"/>
    <property type="match status" value="1"/>
</dbReference>
<proteinExistence type="predicted"/>
<accession>R0K7F2</accession>
<evidence type="ECO:0000313" key="3">
    <source>
        <dbReference type="EMBL" id="EOA85459.1"/>
    </source>
</evidence>
<feature type="compositionally biased region" description="Low complexity" evidence="1">
    <location>
        <begin position="187"/>
        <end position="209"/>
    </location>
</feature>
<dbReference type="RefSeq" id="XP_008027837.1">
    <property type="nucleotide sequence ID" value="XM_008029646.1"/>
</dbReference>
<feature type="region of interest" description="Disordered" evidence="1">
    <location>
        <begin position="329"/>
        <end position="351"/>
    </location>
</feature>
<name>R0K7F2_EXST2</name>
<dbReference type="OrthoDB" id="62952at2759"/>
<feature type="domain" description="DUF7730" evidence="2">
    <location>
        <begin position="52"/>
        <end position="118"/>
    </location>
</feature>
<dbReference type="Proteomes" id="UP000016935">
    <property type="component" value="Unassembled WGS sequence"/>
</dbReference>
<evidence type="ECO:0000256" key="1">
    <source>
        <dbReference type="SAM" id="MobiDB-lite"/>
    </source>
</evidence>
<protein>
    <recommendedName>
        <fullName evidence="2">DUF7730 domain-containing protein</fullName>
    </recommendedName>
</protein>